<keyword evidence="2 4" id="KW-0732">Signal</keyword>
<feature type="chain" id="PRO_5034814371" evidence="4">
    <location>
        <begin position="25"/>
        <end position="1351"/>
    </location>
</feature>
<proteinExistence type="inferred from homology"/>
<feature type="region of interest" description="Disordered" evidence="3">
    <location>
        <begin position="1065"/>
        <end position="1090"/>
    </location>
</feature>
<dbReference type="GO" id="GO:0007165">
    <property type="term" value="P:signal transduction"/>
    <property type="evidence" value="ECO:0007669"/>
    <property type="project" value="InterPro"/>
</dbReference>
<feature type="domain" description="TIR" evidence="6">
    <location>
        <begin position="936"/>
        <end position="1055"/>
    </location>
</feature>
<dbReference type="KEGG" id="cvn:111120394"/>
<comment type="similarity">
    <text evidence="1">Belongs to the type-B carboxylesterase/lipase family.</text>
</comment>
<reference evidence="8" key="1">
    <citation type="submission" date="2025-08" db="UniProtKB">
        <authorList>
            <consortium name="RefSeq"/>
        </authorList>
    </citation>
    <scope>IDENTIFICATION</scope>
    <source>
        <tissue evidence="8">Whole sample</tissue>
    </source>
</reference>
<evidence type="ECO:0000313" key="8">
    <source>
        <dbReference type="RefSeq" id="XP_022316818.1"/>
    </source>
</evidence>
<dbReference type="GeneID" id="111120394"/>
<dbReference type="InterPro" id="IPR051093">
    <property type="entry name" value="Neuroligin/BSAL"/>
</dbReference>
<dbReference type="Gene3D" id="3.40.50.10140">
    <property type="entry name" value="Toll/interleukin-1 receptor homology (TIR) domain"/>
    <property type="match status" value="1"/>
</dbReference>
<evidence type="ECO:0000259" key="6">
    <source>
        <dbReference type="Pfam" id="PF13676"/>
    </source>
</evidence>
<dbReference type="Gene3D" id="3.40.50.1820">
    <property type="entry name" value="alpha/beta hydrolase"/>
    <property type="match status" value="1"/>
</dbReference>
<dbReference type="PROSITE" id="PS00941">
    <property type="entry name" value="CARBOXYLESTERASE_B_2"/>
    <property type="match status" value="1"/>
</dbReference>
<dbReference type="RefSeq" id="XP_022316818.1">
    <property type="nucleotide sequence ID" value="XM_022461110.1"/>
</dbReference>
<evidence type="ECO:0000256" key="4">
    <source>
        <dbReference type="SAM" id="SignalP"/>
    </source>
</evidence>
<organism evidence="7 8">
    <name type="scientific">Crassostrea virginica</name>
    <name type="common">Eastern oyster</name>
    <dbReference type="NCBI Taxonomy" id="6565"/>
    <lineage>
        <taxon>Eukaryota</taxon>
        <taxon>Metazoa</taxon>
        <taxon>Spiralia</taxon>
        <taxon>Lophotrochozoa</taxon>
        <taxon>Mollusca</taxon>
        <taxon>Bivalvia</taxon>
        <taxon>Autobranchia</taxon>
        <taxon>Pteriomorphia</taxon>
        <taxon>Ostreida</taxon>
        <taxon>Ostreoidea</taxon>
        <taxon>Ostreidae</taxon>
        <taxon>Crassostrea</taxon>
    </lineage>
</organism>
<dbReference type="PANTHER" id="PTHR43903">
    <property type="entry name" value="NEUROLIGIN"/>
    <property type="match status" value="1"/>
</dbReference>
<sequence length="1351" mass="153711">MAGSTGVQWLHSLVILVAVNHVCPLEKAPVRGTEYGRVQGMMTEPLKGLKVANYLGIPYAKPPIDRLRFQRTQRPDPWGEVLVTDDLPPACPQNPNMHYVNLHSPGFNKQSEDCLYINVYVPQRVPERTPVLVYVHGGSNRVGMGAMLRGDVLAAFGDIIVVNFNYRLGSLGFYAAREEGLTGNYGFFDQVTALRWVKDNIANFSGDPDTVTIAGHSAGAADVGFHVISPLSKGLFRRAMVMSGSPIAFWGLAAPHWKPGYNIAENCDKELCPGNRKSELFREYLMSLPWTKFTNQYATPIPTDYKEVLTFPVSIVDGEFITERPETAIQGKRFNCDSFVFSVTRDEGSIDVKFVRDDMLSKSGQFDEDTFRDVLKWYKPIYPNVSRLIDLILHEYGGWEDFPNHKEEVSMLRRYTKMESDIVFVAPMVKLADLLNSAGVEDITFFSFDYRSPSSTLQEWEGVPHGADLFYIFGVPFTDVDLYSDQDRESSERMMAMWSNYVKTGVFSTNSTPFVKYRNSRSYTTMSLEDNQFRITAHDNYKPRRMAFWNSLLPSLMTSDPEACSSSRGTRNSVVLDIVFSLTLLYHMHVPSARRSPEVQNIQMPTYVPSYPRFRERKAELHTNLKEALIRGFLNYKFSGHNKNISRWKAQMRRFCDSSQHDGSPILTDFVCLEQKGQLAPGKYDELAAMFQNVDIRAVDVIRNTSASFVEIEKERKETKATHKRYIVMRSVIGKSEITPEQIESLHYMLQQILQHSRVSPSWENDLQQIAKDEVTKESPKKPKREQKQRSIANREELRQKIFETGNAISKSSKMSFDAFSQIISFIATFQKSTNLSLEAVRPDGLYVQGYENTSQSPATKEACQRTISEFLKSVFHLLGYDMQKSNISTQTEYLNEEVFTKAVKHRWTNHTKSRQTTTEDGTTDAQTVERDHYHVMISYQWEAREVTLKVRNFLERNKVACWVDTDHVTEWSYKAAEKAIENSDVFLLFYSFKYFTSKNCRQEAENAIKMKKVIIPIQVDRDYQPKGWLAAILGVRRTYDFSGRYPFEQKATKLLKEIQVKLRNPPPKSVTSEETVTSEDTRSKVNGESQDNGRLQLIRKLRTKVKPGIRQLSCEGDRVWLGNGDNVLVAINKAGKETDMVCLGGDQVKSHAVLEDEGVFIIYRNSLMKRVQRQLRPFISYFAEGFSPMCVACSGLSGDVLLGLVNHEESRGQVARYSRTGREIYVVEDDLEGRPVIERPLHLVVKKNEDVCVCDAKKGLIVLEESGNCLFTYPITDPTGMCVDGADNLLVCDGSDTIHVISPEGRLLRTCRVHRNGVSAIAIQNDNILLVGYKRSCNVELYDLSEINGQ</sequence>
<evidence type="ECO:0000256" key="2">
    <source>
        <dbReference type="ARBA" id="ARBA00022729"/>
    </source>
</evidence>
<dbReference type="InterPro" id="IPR035897">
    <property type="entry name" value="Toll_tir_struct_dom_sf"/>
</dbReference>
<feature type="domain" description="Carboxylesterase type B" evidence="5">
    <location>
        <begin position="29"/>
        <end position="549"/>
    </location>
</feature>
<dbReference type="Proteomes" id="UP000694844">
    <property type="component" value="Chromosome 2"/>
</dbReference>
<feature type="signal peptide" evidence="4">
    <location>
        <begin position="1"/>
        <end position="24"/>
    </location>
</feature>
<dbReference type="SUPFAM" id="SSF63829">
    <property type="entry name" value="Calcium-dependent phosphotriesterase"/>
    <property type="match status" value="1"/>
</dbReference>
<protein>
    <submittedName>
        <fullName evidence="8">Uncharacterized protein LOC111120394</fullName>
    </submittedName>
</protein>
<dbReference type="InterPro" id="IPR011042">
    <property type="entry name" value="6-blade_b-propeller_TolB-like"/>
</dbReference>
<dbReference type="InterPro" id="IPR019819">
    <property type="entry name" value="Carboxylesterase_B_CS"/>
</dbReference>
<keyword evidence="7" id="KW-1185">Reference proteome</keyword>
<dbReference type="Pfam" id="PF00135">
    <property type="entry name" value="COesterase"/>
    <property type="match status" value="1"/>
</dbReference>
<dbReference type="InterPro" id="IPR029058">
    <property type="entry name" value="AB_hydrolase_fold"/>
</dbReference>
<dbReference type="InterPro" id="IPR000157">
    <property type="entry name" value="TIR_dom"/>
</dbReference>
<evidence type="ECO:0000313" key="7">
    <source>
        <dbReference type="Proteomes" id="UP000694844"/>
    </source>
</evidence>
<name>A0A8B8CLV3_CRAVI</name>
<feature type="region of interest" description="Disordered" evidence="3">
    <location>
        <begin position="772"/>
        <end position="794"/>
    </location>
</feature>
<evidence type="ECO:0000256" key="1">
    <source>
        <dbReference type="ARBA" id="ARBA00005964"/>
    </source>
</evidence>
<dbReference type="OrthoDB" id="19653at2759"/>
<dbReference type="Gene3D" id="2.120.10.30">
    <property type="entry name" value="TolB, C-terminal domain"/>
    <property type="match status" value="1"/>
</dbReference>
<accession>A0A8B8CLV3</accession>
<dbReference type="SUPFAM" id="SSF52200">
    <property type="entry name" value="Toll/Interleukin receptor TIR domain"/>
    <property type="match status" value="1"/>
</dbReference>
<dbReference type="InterPro" id="IPR002018">
    <property type="entry name" value="CarbesteraseB"/>
</dbReference>
<gene>
    <name evidence="8" type="primary">LOC111120394</name>
</gene>
<evidence type="ECO:0000256" key="3">
    <source>
        <dbReference type="SAM" id="MobiDB-lite"/>
    </source>
</evidence>
<evidence type="ECO:0000259" key="5">
    <source>
        <dbReference type="Pfam" id="PF00135"/>
    </source>
</evidence>
<dbReference type="SUPFAM" id="SSF53474">
    <property type="entry name" value="alpha/beta-Hydrolases"/>
    <property type="match status" value="1"/>
</dbReference>
<dbReference type="Pfam" id="PF13676">
    <property type="entry name" value="TIR_2"/>
    <property type="match status" value="1"/>
</dbReference>